<dbReference type="SUPFAM" id="SSF89796">
    <property type="entry name" value="CoA-transferase family III (CaiB/BaiF)"/>
    <property type="match status" value="1"/>
</dbReference>
<feature type="region of interest" description="Disordered" evidence="1">
    <location>
        <begin position="1"/>
        <end position="23"/>
    </location>
</feature>
<gene>
    <name evidence="2" type="ORF">PC129_g25492</name>
</gene>
<dbReference type="Proteomes" id="UP000760860">
    <property type="component" value="Unassembled WGS sequence"/>
</dbReference>
<dbReference type="AlphaFoldDB" id="A0A8T1GYB1"/>
<dbReference type="InterPro" id="IPR023606">
    <property type="entry name" value="CoA-Trfase_III_dom_1_sf"/>
</dbReference>
<name>A0A8T1GYB1_9STRA</name>
<evidence type="ECO:0008006" key="4">
    <source>
        <dbReference type="Google" id="ProtNLM"/>
    </source>
</evidence>
<evidence type="ECO:0000313" key="3">
    <source>
        <dbReference type="Proteomes" id="UP000760860"/>
    </source>
</evidence>
<comment type="caution">
    <text evidence="2">The sequence shown here is derived from an EMBL/GenBank/DDBJ whole genome shotgun (WGS) entry which is preliminary data.</text>
</comment>
<reference evidence="2" key="1">
    <citation type="submission" date="2018-05" db="EMBL/GenBank/DDBJ databases">
        <title>Effector identification in a new, highly contiguous assembly of the strawberry crown rot pathogen Phytophthora cactorum.</title>
        <authorList>
            <person name="Armitage A.D."/>
            <person name="Nellist C.F."/>
            <person name="Bates H."/>
            <person name="Vickerstaff R.J."/>
            <person name="Harrison R.J."/>
        </authorList>
    </citation>
    <scope>NUCLEOTIDE SEQUENCE</scope>
    <source>
        <strain evidence="2">P421</strain>
    </source>
</reference>
<proteinExistence type="predicted"/>
<accession>A0A8T1GYB1</accession>
<evidence type="ECO:0000256" key="1">
    <source>
        <dbReference type="SAM" id="MobiDB-lite"/>
    </source>
</evidence>
<organism evidence="2 3">
    <name type="scientific">Phytophthora cactorum</name>
    <dbReference type="NCBI Taxonomy" id="29920"/>
    <lineage>
        <taxon>Eukaryota</taxon>
        <taxon>Sar</taxon>
        <taxon>Stramenopiles</taxon>
        <taxon>Oomycota</taxon>
        <taxon>Peronosporomycetes</taxon>
        <taxon>Peronosporales</taxon>
        <taxon>Peronosporaceae</taxon>
        <taxon>Phytophthora</taxon>
    </lineage>
</organism>
<protein>
    <recommendedName>
        <fullName evidence="4">CoA-transferase family III domain</fullName>
    </recommendedName>
</protein>
<dbReference type="Gene3D" id="3.40.50.10540">
    <property type="entry name" value="Crotonobetainyl-coa:carnitine coa-transferase, domain 1"/>
    <property type="match status" value="1"/>
</dbReference>
<sequence>MVNTPIKMSETPPTIRSAPPTLGEHTDEVLLEYLGLGKAEVARLKESGAVA</sequence>
<evidence type="ECO:0000313" key="2">
    <source>
        <dbReference type="EMBL" id="KAG3178425.1"/>
    </source>
</evidence>
<dbReference type="EMBL" id="RCMV01006293">
    <property type="protein sequence ID" value="KAG3178425.1"/>
    <property type="molecule type" value="Genomic_DNA"/>
</dbReference>